<dbReference type="Pfam" id="PF17917">
    <property type="entry name" value="RT_RNaseH"/>
    <property type="match status" value="1"/>
</dbReference>
<dbReference type="InterPro" id="IPR041373">
    <property type="entry name" value="RT_RNaseH"/>
</dbReference>
<feature type="region of interest" description="Disordered" evidence="10">
    <location>
        <begin position="1258"/>
        <end position="1356"/>
    </location>
</feature>
<feature type="compositionally biased region" description="Basic and acidic residues" evidence="10">
    <location>
        <begin position="1261"/>
        <end position="1278"/>
    </location>
</feature>
<keyword evidence="8" id="KW-0862">Zinc</keyword>
<evidence type="ECO:0000259" key="12">
    <source>
        <dbReference type="PROSITE" id="PS50994"/>
    </source>
</evidence>
<evidence type="ECO:0000313" key="14">
    <source>
        <dbReference type="Proteomes" id="UP000823941"/>
    </source>
</evidence>
<dbReference type="Gene3D" id="4.10.60.10">
    <property type="entry name" value="Zinc finger, CCHC-type"/>
    <property type="match status" value="1"/>
</dbReference>
<dbReference type="Proteomes" id="UP000823941">
    <property type="component" value="Chromosome 3"/>
</dbReference>
<keyword evidence="7" id="KW-0695">RNA-directed DNA polymerase</keyword>
<dbReference type="PROSITE" id="PS50158">
    <property type="entry name" value="ZF_CCHC"/>
    <property type="match status" value="1"/>
</dbReference>
<keyword evidence="3" id="KW-0548">Nucleotidyltransferase</keyword>
<feature type="coiled-coil region" evidence="9">
    <location>
        <begin position="631"/>
        <end position="658"/>
    </location>
</feature>
<dbReference type="InterPro" id="IPR021109">
    <property type="entry name" value="Peptidase_aspartic_dom_sf"/>
</dbReference>
<dbReference type="InterPro" id="IPR043128">
    <property type="entry name" value="Rev_trsase/Diguanyl_cyclase"/>
</dbReference>
<dbReference type="SMART" id="SM00343">
    <property type="entry name" value="ZnF_C2HC"/>
    <property type="match status" value="2"/>
</dbReference>
<dbReference type="Pfam" id="PF00665">
    <property type="entry name" value="rve"/>
    <property type="match status" value="1"/>
</dbReference>
<evidence type="ECO:0000256" key="9">
    <source>
        <dbReference type="SAM" id="Coils"/>
    </source>
</evidence>
<dbReference type="InterPro" id="IPR050951">
    <property type="entry name" value="Retrovirus_Pol_polyprotein"/>
</dbReference>
<dbReference type="EMBL" id="JAHIBW010000003">
    <property type="protein sequence ID" value="KAG7312176.1"/>
    <property type="molecule type" value="Genomic_DNA"/>
</dbReference>
<organism evidence="13 14">
    <name type="scientific">Plutella xylostella</name>
    <name type="common">Diamondback moth</name>
    <name type="synonym">Plutella maculipennis</name>
    <dbReference type="NCBI Taxonomy" id="51655"/>
    <lineage>
        <taxon>Eukaryota</taxon>
        <taxon>Metazoa</taxon>
        <taxon>Ecdysozoa</taxon>
        <taxon>Arthropoda</taxon>
        <taxon>Hexapoda</taxon>
        <taxon>Insecta</taxon>
        <taxon>Pterygota</taxon>
        <taxon>Neoptera</taxon>
        <taxon>Endopterygota</taxon>
        <taxon>Lepidoptera</taxon>
        <taxon>Glossata</taxon>
        <taxon>Ditrysia</taxon>
        <taxon>Yponomeutoidea</taxon>
        <taxon>Plutellidae</taxon>
        <taxon>Plutella</taxon>
    </lineage>
</organism>
<sequence length="1356" mass="151507">MSVGRIGEFDVASGNWARYVERLEMYFQINKIEEKDRVPMLITVIGDTAYALLSDLLSPGKPSSTKYNVIVSTLKDHLQPKVSIMAERYRFRQRRQSCGESVKDYYTELKKLSSECDFGANLEDNLRDQLVCGLKSDVIRQRLFAEDSLSFSQAVKIACSLEAAERDAASVEVMGAGGGGASAHSNSAVHALTSSRARGPSGSAAQGSYGRGPSGARRWASPDTARSADQSAQCEACGARSHGIKDCRFRRAICSKCGKEGHLRRVCPAWAERAGHRWAGNRGYKQSKSLHHLDEGVPAQEEDDSAECEEELNQLCLSGYKPVSLPINVDGHRLRMELDTGSAISCISKETYDSLFSNRQLESYNLVLKFYDGSRVRPLGLIKPNVKWGNITKQLELFVIEGGTTSLLGRHWLTELKVPLLTSTDMVEQCNQLADGKELNMLLSRHKELFSGGLGRFTGGKVRLRVREDAVPVFCRARPLPFALKERVDAELDAMLRDGVIEPVDCSDWATPLVPVSKADGGLRICADYKITLNPALLVDRYPLPRFDDLLMTLNKSVIFSKCDLSQAYNQLELDESAKYTVVNTHRGLYRYKRLVYGLSSSSGIFQRTLSNLLKGIPFTGVFIDDVIVGGRNIEEHLKSLEEVLRRLSENGLKLKKNKCEFMVDEVKYLGYIISKDGIKTDPEKVKAMVEMAPPENVAELRSFLGLVNFYGKFIKNMSQILAPLYELLKKDVSWVWSTRCKEAFDTIKRVLASSEVLAHYDEDKPLILTCDASGQGVGGVLTQPGARGERPVAYMSRTLSDAEKNYAQIQREALAIIVSLKKFHQYLYGRKFLLRTDHKPLVSIFGSKSGVPPMAASRLQRWAVILSAYSYDIEYVTTKENIADGFSRLPLKVKEYPNNQIPEQTYLHQVQDALLLDASLIKRETARDPILSRVVSFINDGWPQEIEIQSVKPYFNRRNELYVEMGCIMWGHRVVVPESCKKKVLAELHEPHMGIVKTKSIARSYVWWPGVDEGVEATCRACAVCAAESDAPRAHQPSPWPWHGRPWTRLHVDYMGPIFNQLYLVVVDATSKWMEIFAVPSTGAKHAIEKLSQLFAQFGLCKQIISDNGPPFSSTEFELFTRSNGIDHIFSAPYHPASNGAAENAVKTLKKVIKKAKLENSNVSMASQKFLLHYRNTEHCTTGDSPAQILMGRSLRTRLDVIKPDREKKVLRAQRSQVEGAGGSVRELKAGDTVWCRQYQPGKKWVAGEVSERLGTTDYTVRREDGSETHRHIDQLRQRSSLSVAPPPCDPVRRRDSGPRVSGACDYSPSLSDSIDNTDHTVTKSPTPSTTVNLPQSPPTAKPIRSTRNQNPVYK</sequence>
<evidence type="ECO:0000256" key="4">
    <source>
        <dbReference type="ARBA" id="ARBA00022722"/>
    </source>
</evidence>
<dbReference type="SUPFAM" id="SSF56672">
    <property type="entry name" value="DNA/RNA polymerases"/>
    <property type="match status" value="1"/>
</dbReference>
<feature type="region of interest" description="Disordered" evidence="10">
    <location>
        <begin position="179"/>
        <end position="224"/>
    </location>
</feature>
<keyword evidence="2" id="KW-0808">Transferase</keyword>
<dbReference type="InterPro" id="IPR041588">
    <property type="entry name" value="Integrase_H2C2"/>
</dbReference>
<evidence type="ECO:0000256" key="6">
    <source>
        <dbReference type="ARBA" id="ARBA00022801"/>
    </source>
</evidence>
<keyword evidence="8" id="KW-0479">Metal-binding</keyword>
<dbReference type="Gene3D" id="2.40.70.10">
    <property type="entry name" value="Acid Proteases"/>
    <property type="match status" value="1"/>
</dbReference>
<evidence type="ECO:0000256" key="5">
    <source>
        <dbReference type="ARBA" id="ARBA00022759"/>
    </source>
</evidence>
<dbReference type="SUPFAM" id="SSF53098">
    <property type="entry name" value="Ribonuclease H-like"/>
    <property type="match status" value="1"/>
</dbReference>
<comment type="caution">
    <text evidence="13">The sequence shown here is derived from an EMBL/GenBank/DDBJ whole genome shotgun (WGS) entry which is preliminary data.</text>
</comment>
<feature type="domain" description="Integrase catalytic" evidence="12">
    <location>
        <begin position="1034"/>
        <end position="1195"/>
    </location>
</feature>
<dbReference type="InterPro" id="IPR001878">
    <property type="entry name" value="Znf_CCHC"/>
</dbReference>
<feature type="compositionally biased region" description="Low complexity" evidence="10">
    <location>
        <begin position="182"/>
        <end position="208"/>
    </location>
</feature>
<dbReference type="InterPro" id="IPR043502">
    <property type="entry name" value="DNA/RNA_pol_sf"/>
</dbReference>
<dbReference type="SUPFAM" id="SSF50630">
    <property type="entry name" value="Acid proteases"/>
    <property type="match status" value="1"/>
</dbReference>
<evidence type="ECO:0000256" key="8">
    <source>
        <dbReference type="PROSITE-ProRule" id="PRU00047"/>
    </source>
</evidence>
<dbReference type="Gene3D" id="3.10.10.10">
    <property type="entry name" value="HIV Type 1 Reverse Transcriptase, subunit A, domain 1"/>
    <property type="match status" value="1"/>
</dbReference>
<dbReference type="CDD" id="cd01647">
    <property type="entry name" value="RT_LTR"/>
    <property type="match status" value="1"/>
</dbReference>
<dbReference type="InterPro" id="IPR012337">
    <property type="entry name" value="RNaseH-like_sf"/>
</dbReference>
<evidence type="ECO:0000256" key="1">
    <source>
        <dbReference type="ARBA" id="ARBA00012493"/>
    </source>
</evidence>
<dbReference type="Gene3D" id="3.10.20.370">
    <property type="match status" value="1"/>
</dbReference>
<dbReference type="PANTHER" id="PTHR37984:SF5">
    <property type="entry name" value="PROTEIN NYNRIN-LIKE"/>
    <property type="match status" value="1"/>
</dbReference>
<dbReference type="Gene3D" id="3.30.420.10">
    <property type="entry name" value="Ribonuclease H-like superfamily/Ribonuclease H"/>
    <property type="match status" value="1"/>
</dbReference>
<dbReference type="Pfam" id="PF00078">
    <property type="entry name" value="RVT_1"/>
    <property type="match status" value="1"/>
</dbReference>
<name>A0ABQ7R4F5_PLUXY</name>
<feature type="domain" description="CCHC-type" evidence="11">
    <location>
        <begin position="254"/>
        <end position="268"/>
    </location>
</feature>
<accession>A0ABQ7R4F5</accession>
<dbReference type="Gene3D" id="3.30.70.270">
    <property type="match status" value="2"/>
</dbReference>
<dbReference type="PANTHER" id="PTHR37984">
    <property type="entry name" value="PROTEIN CBG26694"/>
    <property type="match status" value="1"/>
</dbReference>
<feature type="compositionally biased region" description="Polar residues" evidence="10">
    <location>
        <begin position="1347"/>
        <end position="1356"/>
    </location>
</feature>
<evidence type="ECO:0000256" key="7">
    <source>
        <dbReference type="ARBA" id="ARBA00022918"/>
    </source>
</evidence>
<dbReference type="Gene3D" id="1.10.340.70">
    <property type="match status" value="1"/>
</dbReference>
<keyword evidence="4" id="KW-0540">Nuclease</keyword>
<dbReference type="EC" id="2.7.7.49" evidence="1"/>
<keyword evidence="8" id="KW-0863">Zinc-finger</keyword>
<keyword evidence="5" id="KW-0255">Endonuclease</keyword>
<dbReference type="InterPro" id="IPR000477">
    <property type="entry name" value="RT_dom"/>
</dbReference>
<feature type="compositionally biased region" description="Low complexity" evidence="10">
    <location>
        <begin position="1324"/>
        <end position="1333"/>
    </location>
</feature>
<keyword evidence="6" id="KW-0378">Hydrolase</keyword>
<proteinExistence type="predicted"/>
<reference evidence="13 14" key="1">
    <citation type="submission" date="2021-06" db="EMBL/GenBank/DDBJ databases">
        <title>A haploid diamondback moth (Plutella xylostella L.) genome assembly resolves 31 chromosomes and identifies a diamide resistance mutation.</title>
        <authorList>
            <person name="Ward C.M."/>
            <person name="Perry K.D."/>
            <person name="Baker G."/>
            <person name="Powis K."/>
            <person name="Heckel D.G."/>
            <person name="Baxter S.W."/>
        </authorList>
    </citation>
    <scope>NUCLEOTIDE SEQUENCE [LARGE SCALE GENOMIC DNA]</scope>
    <source>
        <strain evidence="13 14">LV</strain>
        <tissue evidence="13">Single pupa</tissue>
    </source>
</reference>
<keyword evidence="14" id="KW-1185">Reference proteome</keyword>
<evidence type="ECO:0000256" key="2">
    <source>
        <dbReference type="ARBA" id="ARBA00022679"/>
    </source>
</evidence>
<keyword evidence="9" id="KW-0175">Coiled coil</keyword>
<evidence type="ECO:0000259" key="11">
    <source>
        <dbReference type="PROSITE" id="PS50158"/>
    </source>
</evidence>
<dbReference type="Pfam" id="PF17921">
    <property type="entry name" value="Integrase_H2C2"/>
    <property type="match status" value="1"/>
</dbReference>
<dbReference type="InterPro" id="IPR036875">
    <property type="entry name" value="Znf_CCHC_sf"/>
</dbReference>
<evidence type="ECO:0000313" key="13">
    <source>
        <dbReference type="EMBL" id="KAG7312176.1"/>
    </source>
</evidence>
<dbReference type="InterPro" id="IPR036397">
    <property type="entry name" value="RNaseH_sf"/>
</dbReference>
<evidence type="ECO:0000256" key="3">
    <source>
        <dbReference type="ARBA" id="ARBA00022695"/>
    </source>
</evidence>
<gene>
    <name evidence="13" type="ORF">JYU34_001636</name>
</gene>
<dbReference type="InterPro" id="IPR001584">
    <property type="entry name" value="Integrase_cat-core"/>
</dbReference>
<dbReference type="PROSITE" id="PS50994">
    <property type="entry name" value="INTEGRASE"/>
    <property type="match status" value="1"/>
</dbReference>
<dbReference type="CDD" id="cd09274">
    <property type="entry name" value="RNase_HI_RT_Ty3"/>
    <property type="match status" value="1"/>
</dbReference>
<protein>
    <recommendedName>
        <fullName evidence="1">RNA-directed DNA polymerase</fullName>
        <ecNumber evidence="1">2.7.7.49</ecNumber>
    </recommendedName>
</protein>
<dbReference type="SUPFAM" id="SSF57756">
    <property type="entry name" value="Retrovirus zinc finger-like domains"/>
    <property type="match status" value="1"/>
</dbReference>
<evidence type="ECO:0000256" key="10">
    <source>
        <dbReference type="SAM" id="MobiDB-lite"/>
    </source>
</evidence>